<keyword evidence="13" id="KW-1185">Reference proteome</keyword>
<evidence type="ECO:0000256" key="3">
    <source>
        <dbReference type="ARBA" id="ARBA00022857"/>
    </source>
</evidence>
<keyword evidence="4 6" id="KW-0560">Oxidoreductase</keyword>
<feature type="site" description="Important for catalysis" evidence="9">
    <location>
        <position position="206"/>
    </location>
</feature>
<feature type="binding site" evidence="8">
    <location>
        <position position="151"/>
    </location>
    <ligand>
        <name>substrate</name>
    </ligand>
</feature>
<dbReference type="AlphaFoldDB" id="A0A139I9C5"/>
<keyword evidence="8" id="KW-0520">NAD</keyword>
<dbReference type="SUPFAM" id="SSF53223">
    <property type="entry name" value="Aminoacid dehydrogenase-like, N-terminal domain"/>
    <property type="match status" value="1"/>
</dbReference>
<dbReference type="Pfam" id="PF02812">
    <property type="entry name" value="ELFV_dehydrog_N"/>
    <property type="match status" value="1"/>
</dbReference>
<dbReference type="PANTHER" id="PTHR43571">
    <property type="entry name" value="NADP-SPECIFIC GLUTAMATE DEHYDROGENASE 1-RELATED"/>
    <property type="match status" value="1"/>
</dbReference>
<keyword evidence="8" id="KW-0547">Nucleotide-binding</keyword>
<comment type="similarity">
    <text evidence="1 6 10">Belongs to the Glu/Leu/Phe/Val dehydrogenases family.</text>
</comment>
<feature type="binding site" evidence="8">
    <location>
        <position position="435"/>
    </location>
    <ligand>
        <name>substrate</name>
    </ligand>
</feature>
<dbReference type="InterPro" id="IPR014362">
    <property type="entry name" value="Glu_DH"/>
</dbReference>
<dbReference type="GO" id="GO:0004354">
    <property type="term" value="F:glutamate dehydrogenase (NADP+) activity"/>
    <property type="evidence" value="ECO:0007669"/>
    <property type="project" value="UniProtKB-EC"/>
</dbReference>
<dbReference type="GO" id="GO:0000166">
    <property type="term" value="F:nucleotide binding"/>
    <property type="evidence" value="ECO:0007669"/>
    <property type="project" value="UniProtKB-KW"/>
</dbReference>
<dbReference type="InterPro" id="IPR006096">
    <property type="entry name" value="Glu/Leu/Phe/Val/Trp_DH_C"/>
</dbReference>
<dbReference type="Gene3D" id="3.40.50.10860">
    <property type="entry name" value="Leucine Dehydrogenase, chain A, domain 1"/>
    <property type="match status" value="1"/>
</dbReference>
<dbReference type="CDD" id="cd05313">
    <property type="entry name" value="NAD_bind_2_Glu_DH"/>
    <property type="match status" value="1"/>
</dbReference>
<dbReference type="Gene3D" id="1.10.285.10">
    <property type="entry name" value="Glutamate Dehydrogenase, chain A, domain 3"/>
    <property type="match status" value="2"/>
</dbReference>
<dbReference type="InterPro" id="IPR006095">
    <property type="entry name" value="Glu/Leu/Phe/Val/Trp_DH"/>
</dbReference>
<dbReference type="FunFam" id="1.10.285.10:FF:000001">
    <property type="entry name" value="Glutamate dehydrogenase"/>
    <property type="match status" value="1"/>
</dbReference>
<dbReference type="InterPro" id="IPR033524">
    <property type="entry name" value="Glu/Leu/Phe/Val_DH_AS"/>
</dbReference>
<dbReference type="InterPro" id="IPR006097">
    <property type="entry name" value="Glu/Leu/Phe/Val/Trp_DH_dimer"/>
</dbReference>
<feature type="binding site" evidence="8">
    <location>
        <position position="283"/>
    </location>
    <ligand>
        <name>NAD(+)</name>
        <dbReference type="ChEBI" id="CHEBI:57540"/>
    </ligand>
</feature>
<dbReference type="InterPro" id="IPR036291">
    <property type="entry name" value="NAD(P)-bd_dom_sf"/>
</dbReference>
<accession>A0A139I9C5</accession>
<dbReference type="SUPFAM" id="SSF51735">
    <property type="entry name" value="NAD(P)-binding Rossmann-fold domains"/>
    <property type="match status" value="1"/>
</dbReference>
<evidence type="ECO:0000256" key="10">
    <source>
        <dbReference type="RuleBase" id="RU004417"/>
    </source>
</evidence>
<proteinExistence type="inferred from homology"/>
<dbReference type="OrthoDB" id="6718861at2759"/>
<organism evidence="12 13">
    <name type="scientific">Pseudocercospora musae</name>
    <dbReference type="NCBI Taxonomy" id="113226"/>
    <lineage>
        <taxon>Eukaryota</taxon>
        <taxon>Fungi</taxon>
        <taxon>Dikarya</taxon>
        <taxon>Ascomycota</taxon>
        <taxon>Pezizomycotina</taxon>
        <taxon>Dothideomycetes</taxon>
        <taxon>Dothideomycetidae</taxon>
        <taxon>Mycosphaerellales</taxon>
        <taxon>Mycosphaerellaceae</taxon>
        <taxon>Pseudocercospora</taxon>
    </lineage>
</organism>
<dbReference type="GO" id="GO:0005829">
    <property type="term" value="C:cytosol"/>
    <property type="evidence" value="ECO:0007669"/>
    <property type="project" value="TreeGrafter"/>
</dbReference>
<dbReference type="PRINTS" id="PR00082">
    <property type="entry name" value="GLFDHDRGNASE"/>
</dbReference>
<evidence type="ECO:0000256" key="1">
    <source>
        <dbReference type="ARBA" id="ARBA00006382"/>
    </source>
</evidence>
<dbReference type="STRING" id="113226.A0A139I9C5"/>
<dbReference type="SMART" id="SM00839">
    <property type="entry name" value="ELFV_dehydrog"/>
    <property type="match status" value="1"/>
</dbReference>
<feature type="domain" description="Glutamate/phenylalanine/leucine/valine/L-tryptophan dehydrogenase C-terminal" evidence="11">
    <location>
        <begin position="242"/>
        <end position="506"/>
    </location>
</feature>
<feature type="binding site" evidence="8">
    <location>
        <position position="154"/>
    </location>
    <ligand>
        <name>substrate</name>
    </ligand>
</feature>
<dbReference type="PANTHER" id="PTHR43571:SF1">
    <property type="entry name" value="NADP-SPECIFIC GLUTAMATE DEHYDROGENASE 1-RELATED"/>
    <property type="match status" value="1"/>
</dbReference>
<dbReference type="InterPro" id="IPR050724">
    <property type="entry name" value="Glu_Leu_Phe_Val_DH"/>
</dbReference>
<evidence type="ECO:0000259" key="11">
    <source>
        <dbReference type="SMART" id="SM00839"/>
    </source>
</evidence>
<dbReference type="NCBIfam" id="NF006929">
    <property type="entry name" value="PRK09414.1"/>
    <property type="match status" value="1"/>
</dbReference>
<keyword evidence="3" id="KW-0521">NADP</keyword>
<sequence length="511" mass="55703">MMIRWQCAASSEYGWYRRCSCVARSAASGKSSWEFVDSVTCGAKVNFEKARFTMSNVSEPEFEQAYKELASTLENSSLFEKKPEYKKALQVAAVPERVIQFRVVWEDDRGNCQVNRGFRVQFNSALGPYKGGLRFHPSVNLSILKFLGFEQIFKNALTGLSMGGGKGGADFDPKGKSDNEIRKFCVAFMRELNKHIGADTDVPAGDIGVSPREIGWMFGTYRQERNRWEGVLTGKGGAWGGSLIRPEATGYGLVYYVQHMIQYASGGKESFQGKRVAISGSGNVAQYAALKAIELGATIVSLSDSKGAIIAKDNEGFTPEIVNYIAALKVKRQSLTELSESPEYKDKFDYIEGARPWKHVGKVDVALPSATQNEISGDEAEALISAGCKFIAEGSNMGSTQEAIDVFEKARKEKKAEGIWYGPGKAANAGGVAVSGLEMAQNSARVSWTSEEVDAKLKGIMENCFQNCLNTAKEYVKAADGELPSLVAGANIAGFVKVAGAMRDQGDWWAY</sequence>
<dbReference type="FunFam" id="1.10.285.10:FF:000003">
    <property type="entry name" value="Glutamate dehydrogenase"/>
    <property type="match status" value="1"/>
</dbReference>
<feature type="binding site" evidence="8">
    <location>
        <position position="249"/>
    </location>
    <ligand>
        <name>NAD(+)</name>
        <dbReference type="ChEBI" id="CHEBI:57540"/>
    </ligand>
</feature>
<comment type="catalytic activity">
    <reaction evidence="5">
        <text>L-glutamate + NADP(+) + H2O = 2-oxoglutarate + NH4(+) + NADPH + H(+)</text>
        <dbReference type="Rhea" id="RHEA:11612"/>
        <dbReference type="ChEBI" id="CHEBI:15377"/>
        <dbReference type="ChEBI" id="CHEBI:15378"/>
        <dbReference type="ChEBI" id="CHEBI:16810"/>
        <dbReference type="ChEBI" id="CHEBI:28938"/>
        <dbReference type="ChEBI" id="CHEBI:29985"/>
        <dbReference type="ChEBI" id="CHEBI:57783"/>
        <dbReference type="ChEBI" id="CHEBI:58349"/>
        <dbReference type="EC" id="1.4.1.4"/>
    </reaction>
</comment>
<reference evidence="12 13" key="1">
    <citation type="submission" date="2015-07" db="EMBL/GenBank/DDBJ databases">
        <title>Comparative genomics of the Sigatoka disease complex on banana suggests a link between parallel evolutionary changes in Pseudocercospora fijiensis and Pseudocercospora eumusae and increased virulence on the banana host.</title>
        <authorList>
            <person name="Chang T.-C."/>
            <person name="Salvucci A."/>
            <person name="Crous P.W."/>
            <person name="Stergiopoulos I."/>
        </authorList>
    </citation>
    <scope>NUCLEOTIDE SEQUENCE [LARGE SCALE GENOMIC DNA]</scope>
    <source>
        <strain evidence="12 13">CBS 116634</strain>
    </source>
</reference>
<evidence type="ECO:0000256" key="8">
    <source>
        <dbReference type="PIRSR" id="PIRSR000185-2"/>
    </source>
</evidence>
<dbReference type="Gene3D" id="3.40.50.720">
    <property type="entry name" value="NAD(P)-binding Rossmann-like Domain"/>
    <property type="match status" value="1"/>
</dbReference>
<evidence type="ECO:0000313" key="12">
    <source>
        <dbReference type="EMBL" id="KXT11338.1"/>
    </source>
</evidence>
<evidence type="ECO:0000256" key="2">
    <source>
        <dbReference type="ARBA" id="ARBA00011643"/>
    </source>
</evidence>
<comment type="subunit">
    <text evidence="2">Homohexamer.</text>
</comment>
<dbReference type="InterPro" id="IPR033922">
    <property type="entry name" value="NAD_bind_Glu_DH"/>
</dbReference>
<feature type="active site" description="Proton donor" evidence="7">
    <location>
        <position position="166"/>
    </location>
</feature>
<dbReference type="Proteomes" id="UP000073492">
    <property type="component" value="Unassembled WGS sequence"/>
</dbReference>
<feature type="binding site" evidence="8">
    <location>
        <position position="130"/>
    </location>
    <ligand>
        <name>substrate</name>
    </ligand>
</feature>
<evidence type="ECO:0000313" key="13">
    <source>
        <dbReference type="Proteomes" id="UP000073492"/>
    </source>
</evidence>
<dbReference type="PIRSF" id="PIRSF000185">
    <property type="entry name" value="Glu_DH"/>
    <property type="match status" value="1"/>
</dbReference>
<comment type="caution">
    <text evidence="12">The sequence shown here is derived from an EMBL/GenBank/DDBJ whole genome shotgun (WGS) entry which is preliminary data.</text>
</comment>
<name>A0A139I9C5_9PEZI</name>
<evidence type="ECO:0000256" key="6">
    <source>
        <dbReference type="PIRNR" id="PIRNR000185"/>
    </source>
</evidence>
<evidence type="ECO:0000256" key="9">
    <source>
        <dbReference type="PIRSR" id="PIRSR000185-3"/>
    </source>
</evidence>
<gene>
    <name evidence="12" type="ORF">AC579_9464</name>
</gene>
<protein>
    <recommendedName>
        <fullName evidence="6">Glutamate dehydrogenase</fullName>
    </recommendedName>
</protein>
<dbReference type="InterPro" id="IPR046346">
    <property type="entry name" value="Aminoacid_DH-like_N_sf"/>
</dbReference>
<dbReference type="Pfam" id="PF00208">
    <property type="entry name" value="ELFV_dehydrog"/>
    <property type="match status" value="1"/>
</dbReference>
<feature type="binding site" evidence="8">
    <location>
        <position position="205"/>
    </location>
    <ligand>
        <name>substrate</name>
    </ligand>
</feature>
<dbReference type="FunFam" id="3.40.50.720:FF:000030">
    <property type="entry name" value="Glutamate dehydrogenase"/>
    <property type="match status" value="1"/>
</dbReference>
<dbReference type="PROSITE" id="PS00074">
    <property type="entry name" value="GLFV_DEHYDROGENASE"/>
    <property type="match status" value="1"/>
</dbReference>
<evidence type="ECO:0000256" key="5">
    <source>
        <dbReference type="ARBA" id="ARBA00048584"/>
    </source>
</evidence>
<evidence type="ECO:0000256" key="4">
    <source>
        <dbReference type="ARBA" id="ARBA00023002"/>
    </source>
</evidence>
<dbReference type="FunFam" id="3.40.50.10860:FF:000002">
    <property type="entry name" value="Glutamate dehydrogenase"/>
    <property type="match status" value="1"/>
</dbReference>
<dbReference type="EMBL" id="LFZO01000205">
    <property type="protein sequence ID" value="KXT11338.1"/>
    <property type="molecule type" value="Genomic_DNA"/>
</dbReference>
<evidence type="ECO:0000256" key="7">
    <source>
        <dbReference type="PIRSR" id="PIRSR000185-1"/>
    </source>
</evidence>
<dbReference type="GO" id="GO:0006537">
    <property type="term" value="P:glutamate biosynthetic process"/>
    <property type="evidence" value="ECO:0007669"/>
    <property type="project" value="TreeGrafter"/>
</dbReference>